<dbReference type="RefSeq" id="WP_385940232.1">
    <property type="nucleotide sequence ID" value="NZ_JBHSOZ010000003.1"/>
</dbReference>
<feature type="domain" description="UspA" evidence="2">
    <location>
        <begin position="5"/>
        <end position="144"/>
    </location>
</feature>
<dbReference type="SUPFAM" id="SSF52402">
    <property type="entry name" value="Adenine nucleotide alpha hydrolases-like"/>
    <property type="match status" value="1"/>
</dbReference>
<dbReference type="Proteomes" id="UP001596142">
    <property type="component" value="Unassembled WGS sequence"/>
</dbReference>
<dbReference type="InterPro" id="IPR006016">
    <property type="entry name" value="UspA"/>
</dbReference>
<reference evidence="4" key="1">
    <citation type="journal article" date="2019" name="Int. J. Syst. Evol. Microbiol.">
        <title>The Global Catalogue of Microorganisms (GCM) 10K type strain sequencing project: providing services to taxonomists for standard genome sequencing and annotation.</title>
        <authorList>
            <consortium name="The Broad Institute Genomics Platform"/>
            <consortium name="The Broad Institute Genome Sequencing Center for Infectious Disease"/>
            <person name="Wu L."/>
            <person name="Ma J."/>
        </authorList>
    </citation>
    <scope>NUCLEOTIDE SEQUENCE [LARGE SCALE GENOMIC DNA]</scope>
    <source>
        <strain evidence="4">CECT 7184</strain>
    </source>
</reference>
<sequence>MTLQYKNVLVAVDGSEGAKHAFEKALKISKKSKARLIISHVVDLRSFSRIEPYSPNFTNWIEDTGQQLLNQYKKEAVESGIENVETSLDFGSPKVMLGREIADKWQADLIVVGATGLGAVERFVIGSVSEQVARNAKRDVLIVRR</sequence>
<dbReference type="EMBL" id="JBHSOZ010000003">
    <property type="protein sequence ID" value="MFC5712910.1"/>
    <property type="molecule type" value="Genomic_DNA"/>
</dbReference>
<proteinExistence type="inferred from homology"/>
<gene>
    <name evidence="3" type="ORF">ACFPU1_08960</name>
</gene>
<dbReference type="Pfam" id="PF00582">
    <property type="entry name" value="Usp"/>
    <property type="match status" value="1"/>
</dbReference>
<dbReference type="InterPro" id="IPR014729">
    <property type="entry name" value="Rossmann-like_a/b/a_fold"/>
</dbReference>
<accession>A0ABW0YNA2</accession>
<dbReference type="PANTHER" id="PTHR46268:SF6">
    <property type="entry name" value="UNIVERSAL STRESS PROTEIN UP12"/>
    <property type="match status" value="1"/>
</dbReference>
<organism evidence="3 4">
    <name type="scientific">Thalassorhabdus alkalitolerans</name>
    <dbReference type="NCBI Taxonomy" id="2282697"/>
    <lineage>
        <taxon>Bacteria</taxon>
        <taxon>Bacillati</taxon>
        <taxon>Bacillota</taxon>
        <taxon>Bacilli</taxon>
        <taxon>Bacillales</taxon>
        <taxon>Bacillaceae</taxon>
        <taxon>Thalassorhabdus</taxon>
    </lineage>
</organism>
<dbReference type="CDD" id="cd00293">
    <property type="entry name" value="USP-like"/>
    <property type="match status" value="1"/>
</dbReference>
<evidence type="ECO:0000256" key="1">
    <source>
        <dbReference type="ARBA" id="ARBA00008791"/>
    </source>
</evidence>
<dbReference type="PANTHER" id="PTHR46268">
    <property type="entry name" value="STRESS RESPONSE PROTEIN NHAX"/>
    <property type="match status" value="1"/>
</dbReference>
<dbReference type="InterPro" id="IPR006015">
    <property type="entry name" value="Universal_stress_UspA"/>
</dbReference>
<evidence type="ECO:0000313" key="4">
    <source>
        <dbReference type="Proteomes" id="UP001596142"/>
    </source>
</evidence>
<evidence type="ECO:0000313" key="3">
    <source>
        <dbReference type="EMBL" id="MFC5712910.1"/>
    </source>
</evidence>
<protein>
    <submittedName>
        <fullName evidence="3">Universal stress protein</fullName>
    </submittedName>
</protein>
<comment type="caution">
    <text evidence="3">The sequence shown here is derived from an EMBL/GenBank/DDBJ whole genome shotgun (WGS) entry which is preliminary data.</text>
</comment>
<keyword evidence="4" id="KW-1185">Reference proteome</keyword>
<dbReference type="Gene3D" id="3.40.50.620">
    <property type="entry name" value="HUPs"/>
    <property type="match status" value="1"/>
</dbReference>
<comment type="similarity">
    <text evidence="1">Belongs to the universal stress protein A family.</text>
</comment>
<name>A0ABW0YNA2_9BACI</name>
<evidence type="ECO:0000259" key="2">
    <source>
        <dbReference type="Pfam" id="PF00582"/>
    </source>
</evidence>
<dbReference type="PRINTS" id="PR01438">
    <property type="entry name" value="UNVRSLSTRESS"/>
</dbReference>